<sequence>MSRFLIIMNTSKALIDITTTITRFEKESEDWKDKYIKVIEDNKKHIDRLEEDIKKHISTIDDLSLKVENLQTQIDQLKATRKNFSDKLLLGELGRQIEKAICKHILGDNTRINTLYVMFSLLKSDKSFKTNWSNLMSNVGWNNNLYQTILDLKDLHLNECHPTTCEDGSSLTSDYLQNIASNYIKGQYKSLILQDIKTLLNILESFNKQTLFFGIHCRLTCWLFHYVNFDYKVDENTDY</sequence>
<protein>
    <submittedName>
        <fullName evidence="2">Uncharacterized protein</fullName>
    </submittedName>
</protein>
<proteinExistence type="predicted"/>
<dbReference type="AlphaFoldDB" id="D3BRA9"/>
<gene>
    <name evidence="2" type="ORF">PPL_10516</name>
</gene>
<dbReference type="GeneID" id="31365985"/>
<feature type="coiled-coil region" evidence="1">
    <location>
        <begin position="32"/>
        <end position="87"/>
    </location>
</feature>
<dbReference type="Gene3D" id="6.10.250.1080">
    <property type="match status" value="1"/>
</dbReference>
<organism evidence="2 3">
    <name type="scientific">Heterostelium pallidum (strain ATCC 26659 / Pp 5 / PN500)</name>
    <name type="common">Cellular slime mold</name>
    <name type="synonym">Polysphondylium pallidum</name>
    <dbReference type="NCBI Taxonomy" id="670386"/>
    <lineage>
        <taxon>Eukaryota</taxon>
        <taxon>Amoebozoa</taxon>
        <taxon>Evosea</taxon>
        <taxon>Eumycetozoa</taxon>
        <taxon>Dictyostelia</taxon>
        <taxon>Acytosteliales</taxon>
        <taxon>Acytosteliaceae</taxon>
        <taxon>Heterostelium</taxon>
    </lineage>
</organism>
<dbReference type="EMBL" id="ADBJ01000050">
    <property type="protein sequence ID" value="EFA75941.1"/>
    <property type="molecule type" value="Genomic_DNA"/>
</dbReference>
<dbReference type="Proteomes" id="UP000001396">
    <property type="component" value="Unassembled WGS sequence"/>
</dbReference>
<dbReference type="RefSeq" id="XP_020428075.1">
    <property type="nucleotide sequence ID" value="XM_020581288.1"/>
</dbReference>
<name>D3BRA9_HETP5</name>
<accession>D3BRA9</accession>
<evidence type="ECO:0000256" key="1">
    <source>
        <dbReference type="SAM" id="Coils"/>
    </source>
</evidence>
<evidence type="ECO:0000313" key="2">
    <source>
        <dbReference type="EMBL" id="EFA75941.1"/>
    </source>
</evidence>
<evidence type="ECO:0000313" key="3">
    <source>
        <dbReference type="Proteomes" id="UP000001396"/>
    </source>
</evidence>
<dbReference type="InParanoid" id="D3BRA9"/>
<keyword evidence="1" id="KW-0175">Coiled coil</keyword>
<comment type="caution">
    <text evidence="2">The sequence shown here is derived from an EMBL/GenBank/DDBJ whole genome shotgun (WGS) entry which is preliminary data.</text>
</comment>
<keyword evidence="3" id="KW-1185">Reference proteome</keyword>
<reference evidence="2 3" key="1">
    <citation type="journal article" date="2011" name="Genome Res.">
        <title>Phylogeny-wide analysis of social amoeba genomes highlights ancient origins for complex intercellular communication.</title>
        <authorList>
            <person name="Heidel A.J."/>
            <person name="Lawal H.M."/>
            <person name="Felder M."/>
            <person name="Schilde C."/>
            <person name="Helps N.R."/>
            <person name="Tunggal B."/>
            <person name="Rivero F."/>
            <person name="John U."/>
            <person name="Schleicher M."/>
            <person name="Eichinger L."/>
            <person name="Platzer M."/>
            <person name="Noegel A.A."/>
            <person name="Schaap P."/>
            <person name="Gloeckner G."/>
        </authorList>
    </citation>
    <scope>NUCLEOTIDE SEQUENCE [LARGE SCALE GENOMIC DNA]</scope>
    <source>
        <strain evidence="3">ATCC 26659 / Pp 5 / PN500</strain>
    </source>
</reference>